<evidence type="ECO:0000259" key="2">
    <source>
        <dbReference type="PROSITE" id="PS50908"/>
    </source>
</evidence>
<dbReference type="PROSITE" id="PS50908">
    <property type="entry name" value="RWD"/>
    <property type="match status" value="1"/>
</dbReference>
<dbReference type="InterPro" id="IPR040213">
    <property type="entry name" value="GIR2-like"/>
</dbReference>
<evidence type="ECO:0000256" key="1">
    <source>
        <dbReference type="SAM" id="MobiDB-lite"/>
    </source>
</evidence>
<dbReference type="CDD" id="cd23823">
    <property type="entry name" value="RWD_GCN2"/>
    <property type="match status" value="1"/>
</dbReference>
<name>A0A164QR69_9AGAM</name>
<dbReference type="InterPro" id="IPR006575">
    <property type="entry name" value="RWD_dom"/>
</dbReference>
<dbReference type="Gene3D" id="3.10.110.10">
    <property type="entry name" value="Ubiquitin Conjugating Enzyme"/>
    <property type="match status" value="1"/>
</dbReference>
<organism evidence="3 4">
    <name type="scientific">Sistotremastrum niveocremeum HHB9708</name>
    <dbReference type="NCBI Taxonomy" id="1314777"/>
    <lineage>
        <taxon>Eukaryota</taxon>
        <taxon>Fungi</taxon>
        <taxon>Dikarya</taxon>
        <taxon>Basidiomycota</taxon>
        <taxon>Agaricomycotina</taxon>
        <taxon>Agaricomycetes</taxon>
        <taxon>Sistotremastrales</taxon>
        <taxon>Sistotremastraceae</taxon>
        <taxon>Sertulicium</taxon>
        <taxon>Sertulicium niveocremeum</taxon>
    </lineage>
</organism>
<feature type="domain" description="RWD" evidence="2">
    <location>
        <begin position="10"/>
        <end position="114"/>
    </location>
</feature>
<reference evidence="3 4" key="1">
    <citation type="journal article" date="2016" name="Mol. Biol. Evol.">
        <title>Comparative Genomics of Early-Diverging Mushroom-Forming Fungi Provides Insights into the Origins of Lignocellulose Decay Capabilities.</title>
        <authorList>
            <person name="Nagy L.G."/>
            <person name="Riley R."/>
            <person name="Tritt A."/>
            <person name="Adam C."/>
            <person name="Daum C."/>
            <person name="Floudas D."/>
            <person name="Sun H."/>
            <person name="Yadav J.S."/>
            <person name="Pangilinan J."/>
            <person name="Larsson K.H."/>
            <person name="Matsuura K."/>
            <person name="Barry K."/>
            <person name="Labutti K."/>
            <person name="Kuo R."/>
            <person name="Ohm R.A."/>
            <person name="Bhattacharya S.S."/>
            <person name="Shirouzu T."/>
            <person name="Yoshinaga Y."/>
            <person name="Martin F.M."/>
            <person name="Grigoriev I.V."/>
            <person name="Hibbett D.S."/>
        </authorList>
    </citation>
    <scope>NUCLEOTIDE SEQUENCE [LARGE SCALE GENOMIC DNA]</scope>
    <source>
        <strain evidence="3 4">HHB9708</strain>
    </source>
</reference>
<dbReference type="Pfam" id="PF16543">
    <property type="entry name" value="DFRP_C"/>
    <property type="match status" value="1"/>
</dbReference>
<gene>
    <name evidence="3" type="ORF">SISNIDRAFT_488762</name>
</gene>
<keyword evidence="4" id="KW-1185">Reference proteome</keyword>
<dbReference type="SUPFAM" id="SSF54495">
    <property type="entry name" value="UBC-like"/>
    <property type="match status" value="1"/>
</dbReference>
<dbReference type="Pfam" id="PF05773">
    <property type="entry name" value="RWD"/>
    <property type="match status" value="1"/>
</dbReference>
<dbReference type="PANTHER" id="PTHR12292">
    <property type="entry name" value="RWD DOMAIN-CONTAINING PROTEIN"/>
    <property type="match status" value="1"/>
</dbReference>
<dbReference type="STRING" id="1314777.A0A164QR69"/>
<accession>A0A164QR69</accession>
<dbReference type="InterPro" id="IPR016135">
    <property type="entry name" value="UBQ-conjugating_enzyme/RWD"/>
</dbReference>
<sequence length="246" mass="28066">MSAASEVLSEEFEVLESIYPTELTRVSDTEALISVEPEDGTPHQSELILQLRLNYPETYPESLPDLSLEVVDGELEEVEEQRLLEGMRSVGEENLGMAMTFTLVSFLRDQVASILTARAELLEHEAMEKERLELEAEEARTKGTPVTVESFKQWKQRFDRQVEIARAREEEERLKGLSPKEREEFKKVAARFTGRQLFERNRELATSDSTLVEEGTVSVDISQYERTAAEEQAEHDEDGIHLSDSD</sequence>
<dbReference type="Proteomes" id="UP000076722">
    <property type="component" value="Unassembled WGS sequence"/>
</dbReference>
<dbReference type="OrthoDB" id="277175at2759"/>
<dbReference type="InterPro" id="IPR032378">
    <property type="entry name" value="ZC3H15/TMA46_C"/>
</dbReference>
<dbReference type="SMART" id="SM00591">
    <property type="entry name" value="RWD"/>
    <property type="match status" value="1"/>
</dbReference>
<dbReference type="AlphaFoldDB" id="A0A164QR69"/>
<protein>
    <submittedName>
        <fullName evidence="3">RWD-domain-containing protein</fullName>
    </submittedName>
</protein>
<feature type="region of interest" description="Disordered" evidence="1">
    <location>
        <begin position="224"/>
        <end position="246"/>
    </location>
</feature>
<dbReference type="EMBL" id="KV419424">
    <property type="protein sequence ID" value="KZS89892.1"/>
    <property type="molecule type" value="Genomic_DNA"/>
</dbReference>
<proteinExistence type="predicted"/>
<evidence type="ECO:0000313" key="3">
    <source>
        <dbReference type="EMBL" id="KZS89892.1"/>
    </source>
</evidence>
<evidence type="ECO:0000313" key="4">
    <source>
        <dbReference type="Proteomes" id="UP000076722"/>
    </source>
</evidence>